<dbReference type="InterPro" id="IPR038717">
    <property type="entry name" value="Tc1-like_DDE_dom"/>
</dbReference>
<protein>
    <recommendedName>
        <fullName evidence="1">Tc1-like transposase DDE domain-containing protein</fullName>
    </recommendedName>
</protein>
<accession>F4XYQ7</accession>
<keyword evidence="3" id="KW-1185">Reference proteome</keyword>
<dbReference type="Proteomes" id="UP000003959">
    <property type="component" value="Unassembled WGS sequence"/>
</dbReference>
<dbReference type="HOGENOM" id="CLU_041125_1_1_3"/>
<dbReference type="AlphaFoldDB" id="F4XYQ7"/>
<sequence length="167" mass="19543">MFFDPNAGWRRVSNRDHGLLATLRERSRVDWAEEIRQLLDVDYPHALKVKLVCDNLNTHNIASLYEAFPADEAHRLARRLEIYHTPRNGSWLNVAEIELSILTKQCLARRISSPEKLEKKLKAWEQERNKTASQVIWHFSTPDARVKLKHLYPVFEEEEMADSNAPN</sequence>
<name>F4XYQ7_9CYAN</name>
<gene>
    <name evidence="2" type="ORF">LYNGBM3L_52670</name>
</gene>
<dbReference type="eggNOG" id="COG3335">
    <property type="taxonomic scope" value="Bacteria"/>
</dbReference>
<evidence type="ECO:0000313" key="3">
    <source>
        <dbReference type="Proteomes" id="UP000003959"/>
    </source>
</evidence>
<feature type="domain" description="Tc1-like transposase DDE" evidence="1">
    <location>
        <begin position="25"/>
        <end position="117"/>
    </location>
</feature>
<proteinExistence type="predicted"/>
<organism evidence="2 3">
    <name type="scientific">Moorena producens 3L</name>
    <dbReference type="NCBI Taxonomy" id="489825"/>
    <lineage>
        <taxon>Bacteria</taxon>
        <taxon>Bacillati</taxon>
        <taxon>Cyanobacteriota</taxon>
        <taxon>Cyanophyceae</taxon>
        <taxon>Coleofasciculales</taxon>
        <taxon>Coleofasciculaceae</taxon>
        <taxon>Moorena</taxon>
    </lineage>
</organism>
<dbReference type="Pfam" id="PF13358">
    <property type="entry name" value="DDE_3"/>
    <property type="match status" value="1"/>
</dbReference>
<reference evidence="3" key="1">
    <citation type="journal article" date="2011" name="Proc. Natl. Acad. Sci. U.S.A.">
        <title>Genomic insights into the physiology and ecology of the marine filamentous cyanobacterium Lyngbya majuscula.</title>
        <authorList>
            <person name="Jones A.C."/>
            <person name="Monroe E.A."/>
            <person name="Podell S."/>
            <person name="Hess W.R."/>
            <person name="Klages S."/>
            <person name="Esquenazi E."/>
            <person name="Niessen S."/>
            <person name="Hoover H."/>
            <person name="Rothmann M."/>
            <person name="Lasken R.S."/>
            <person name="Yates J.R.III."/>
            <person name="Reinhardt R."/>
            <person name="Kube M."/>
            <person name="Burkart M.D."/>
            <person name="Allen E.E."/>
            <person name="Dorrestein P.C."/>
            <person name="Gerwick W.H."/>
            <person name="Gerwick L."/>
        </authorList>
    </citation>
    <scope>NUCLEOTIDE SEQUENCE [LARGE SCALE GENOMIC DNA]</scope>
    <source>
        <strain evidence="3">3L</strain>
    </source>
</reference>
<evidence type="ECO:0000259" key="1">
    <source>
        <dbReference type="Pfam" id="PF13358"/>
    </source>
</evidence>
<evidence type="ECO:0000313" key="2">
    <source>
        <dbReference type="EMBL" id="EGJ30198.1"/>
    </source>
</evidence>
<dbReference type="EMBL" id="GL890956">
    <property type="protein sequence ID" value="EGJ30198.1"/>
    <property type="molecule type" value="Genomic_DNA"/>
</dbReference>